<protein>
    <submittedName>
        <fullName evidence="2">Uncharacterized protein</fullName>
    </submittedName>
</protein>
<dbReference type="GeneID" id="87864505"/>
<accession>A0AAE0J9E7</accession>
<reference evidence="2" key="1">
    <citation type="journal article" date="2023" name="Mol. Phylogenet. Evol.">
        <title>Genome-scale phylogeny and comparative genomics of the fungal order Sordariales.</title>
        <authorList>
            <person name="Hensen N."/>
            <person name="Bonometti L."/>
            <person name="Westerberg I."/>
            <person name="Brannstrom I.O."/>
            <person name="Guillou S."/>
            <person name="Cros-Aarteil S."/>
            <person name="Calhoun S."/>
            <person name="Haridas S."/>
            <person name="Kuo A."/>
            <person name="Mondo S."/>
            <person name="Pangilinan J."/>
            <person name="Riley R."/>
            <person name="LaButti K."/>
            <person name="Andreopoulos B."/>
            <person name="Lipzen A."/>
            <person name="Chen C."/>
            <person name="Yan M."/>
            <person name="Daum C."/>
            <person name="Ng V."/>
            <person name="Clum A."/>
            <person name="Steindorff A."/>
            <person name="Ohm R.A."/>
            <person name="Martin F."/>
            <person name="Silar P."/>
            <person name="Natvig D.O."/>
            <person name="Lalanne C."/>
            <person name="Gautier V."/>
            <person name="Ament-Velasquez S.L."/>
            <person name="Kruys A."/>
            <person name="Hutchinson M.I."/>
            <person name="Powell A.J."/>
            <person name="Barry K."/>
            <person name="Miller A.N."/>
            <person name="Grigoriev I.V."/>
            <person name="Debuchy R."/>
            <person name="Gladieux P."/>
            <person name="Hiltunen Thoren M."/>
            <person name="Johannesson H."/>
        </authorList>
    </citation>
    <scope>NUCLEOTIDE SEQUENCE</scope>
    <source>
        <strain evidence="2">CBS 560.94</strain>
    </source>
</reference>
<keyword evidence="1" id="KW-0472">Membrane</keyword>
<evidence type="ECO:0000256" key="1">
    <source>
        <dbReference type="SAM" id="Phobius"/>
    </source>
</evidence>
<dbReference type="Proteomes" id="UP001278500">
    <property type="component" value="Unassembled WGS sequence"/>
</dbReference>
<feature type="transmembrane region" description="Helical" evidence="1">
    <location>
        <begin position="86"/>
        <end position="105"/>
    </location>
</feature>
<sequence length="211" mass="24264">MEACMSIMMIPMILRNGTVFSFFFRVMLYFTCIVSMAGWLVPGSYWLWFGLVCESIAITEGEGKKGHFYLGFVCLSFALVDRVWTMVWHFCLFAWFCLSVSPALCFISFPPLYLLMVVVCVFTLPSSLFYYYYCYCSCWNRDVDTSWNFPTIPASLFLYRFLLVSITSGIGGIGLVKAWKHAWIQFTHGLGKKRFTVSQIISFMGRIGVFA</sequence>
<dbReference type="EMBL" id="JAUEPP010000007">
    <property type="protein sequence ID" value="KAK3339360.1"/>
    <property type="molecule type" value="Genomic_DNA"/>
</dbReference>
<feature type="transmembrane region" description="Helical" evidence="1">
    <location>
        <begin position="112"/>
        <end position="133"/>
    </location>
</feature>
<keyword evidence="3" id="KW-1185">Reference proteome</keyword>
<feature type="transmembrane region" description="Helical" evidence="1">
    <location>
        <begin position="157"/>
        <end position="176"/>
    </location>
</feature>
<comment type="caution">
    <text evidence="2">The sequence shown here is derived from an EMBL/GenBank/DDBJ whole genome shotgun (WGS) entry which is preliminary data.</text>
</comment>
<dbReference type="AlphaFoldDB" id="A0AAE0J9E7"/>
<feature type="transmembrane region" description="Helical" evidence="1">
    <location>
        <begin position="20"/>
        <end position="41"/>
    </location>
</feature>
<evidence type="ECO:0000313" key="3">
    <source>
        <dbReference type="Proteomes" id="UP001278500"/>
    </source>
</evidence>
<dbReference type="RefSeq" id="XP_062678720.1">
    <property type="nucleotide sequence ID" value="XM_062827351.1"/>
</dbReference>
<gene>
    <name evidence="2" type="ORF">B0H65DRAFT_476225</name>
</gene>
<evidence type="ECO:0000313" key="2">
    <source>
        <dbReference type="EMBL" id="KAK3339360.1"/>
    </source>
</evidence>
<name>A0AAE0J9E7_9PEZI</name>
<keyword evidence="1" id="KW-0812">Transmembrane</keyword>
<organism evidence="2 3">
    <name type="scientific">Neurospora tetraspora</name>
    <dbReference type="NCBI Taxonomy" id="94610"/>
    <lineage>
        <taxon>Eukaryota</taxon>
        <taxon>Fungi</taxon>
        <taxon>Dikarya</taxon>
        <taxon>Ascomycota</taxon>
        <taxon>Pezizomycotina</taxon>
        <taxon>Sordariomycetes</taxon>
        <taxon>Sordariomycetidae</taxon>
        <taxon>Sordariales</taxon>
        <taxon>Sordariaceae</taxon>
        <taxon>Neurospora</taxon>
    </lineage>
</organism>
<reference evidence="2" key="2">
    <citation type="submission" date="2023-06" db="EMBL/GenBank/DDBJ databases">
        <authorList>
            <consortium name="Lawrence Berkeley National Laboratory"/>
            <person name="Haridas S."/>
            <person name="Hensen N."/>
            <person name="Bonometti L."/>
            <person name="Westerberg I."/>
            <person name="Brannstrom I.O."/>
            <person name="Guillou S."/>
            <person name="Cros-Aarteil S."/>
            <person name="Calhoun S."/>
            <person name="Kuo A."/>
            <person name="Mondo S."/>
            <person name="Pangilinan J."/>
            <person name="Riley R."/>
            <person name="Labutti K."/>
            <person name="Andreopoulos B."/>
            <person name="Lipzen A."/>
            <person name="Chen C."/>
            <person name="Yanf M."/>
            <person name="Daum C."/>
            <person name="Ng V."/>
            <person name="Clum A."/>
            <person name="Steindorff A."/>
            <person name="Ohm R."/>
            <person name="Martin F."/>
            <person name="Silar P."/>
            <person name="Natvig D."/>
            <person name="Lalanne C."/>
            <person name="Gautier V."/>
            <person name="Ament-Velasquez S.L."/>
            <person name="Kruys A."/>
            <person name="Hutchinson M.I."/>
            <person name="Powell A.J."/>
            <person name="Barry K."/>
            <person name="Miller A.N."/>
            <person name="Grigoriev I.V."/>
            <person name="Debuchy R."/>
            <person name="Gladieux P."/>
            <person name="Thoren M.H."/>
            <person name="Johannesson H."/>
        </authorList>
    </citation>
    <scope>NUCLEOTIDE SEQUENCE</scope>
    <source>
        <strain evidence="2">CBS 560.94</strain>
    </source>
</reference>
<keyword evidence="1" id="KW-1133">Transmembrane helix</keyword>
<proteinExistence type="predicted"/>